<sequence>MQVRITPAYAGKSSKTGLSLLPARDHPRLCGEKLAVSCLPFRGAGSPPPMRGKVHKLNKQNLCYRITPAYAGKRSHSGENCKAV</sequence>
<comment type="caution">
    <text evidence="1">The sequence shown here is derived from an EMBL/GenBank/DDBJ whole genome shotgun (WGS) entry which is preliminary data.</text>
</comment>
<accession>U2KWJ2</accession>
<keyword evidence="2" id="KW-1185">Reference proteome</keyword>
<dbReference type="AntiFam" id="ANF00057">
    <property type="entry name" value="Translation of E. coli type CRISPR repeat"/>
</dbReference>
<organism evidence="1 2">
    <name type="scientific">Ruminococcus callidus ATCC 27760</name>
    <dbReference type="NCBI Taxonomy" id="411473"/>
    <lineage>
        <taxon>Bacteria</taxon>
        <taxon>Bacillati</taxon>
        <taxon>Bacillota</taxon>
        <taxon>Clostridia</taxon>
        <taxon>Eubacteriales</taxon>
        <taxon>Oscillospiraceae</taxon>
        <taxon>Ruminococcus</taxon>
    </lineage>
</organism>
<dbReference type="HOGENOM" id="CLU_182355_0_0_9"/>
<dbReference type="EMBL" id="AWVF01000143">
    <property type="protein sequence ID" value="ERJ96455.1"/>
    <property type="molecule type" value="Genomic_DNA"/>
</dbReference>
<reference evidence="1 2" key="1">
    <citation type="submission" date="2013-07" db="EMBL/GenBank/DDBJ databases">
        <authorList>
            <person name="Weinstock G."/>
            <person name="Sodergren E."/>
            <person name="Wylie T."/>
            <person name="Fulton L."/>
            <person name="Fulton R."/>
            <person name="Fronick C."/>
            <person name="O'Laughlin M."/>
            <person name="Godfrey J."/>
            <person name="Miner T."/>
            <person name="Herter B."/>
            <person name="Appelbaum E."/>
            <person name="Cordes M."/>
            <person name="Lek S."/>
            <person name="Wollam A."/>
            <person name="Pepin K.H."/>
            <person name="Palsikar V.B."/>
            <person name="Mitreva M."/>
            <person name="Wilson R.K."/>
        </authorList>
    </citation>
    <scope>NUCLEOTIDE SEQUENCE [LARGE SCALE GENOMIC DNA]</scope>
    <source>
        <strain evidence="1 2">ATCC 27760</strain>
    </source>
</reference>
<dbReference type="AntiFam" id="ANF00006">
    <property type="entry name" value="Translation of CRISPR region"/>
</dbReference>
<proteinExistence type="predicted"/>
<evidence type="ECO:0000313" key="1">
    <source>
        <dbReference type="EMBL" id="ERJ96455.1"/>
    </source>
</evidence>
<dbReference type="AlphaFoldDB" id="U2KWJ2"/>
<dbReference type="STRING" id="411473.RUMCAL_01187"/>
<protein>
    <submittedName>
        <fullName evidence="1">Uncharacterized protein</fullName>
    </submittedName>
</protein>
<gene>
    <name evidence="1" type="ORF">RUMCAL_01187</name>
</gene>
<dbReference type="Proteomes" id="UP000016662">
    <property type="component" value="Unassembled WGS sequence"/>
</dbReference>
<name>U2KWJ2_9FIRM</name>
<evidence type="ECO:0000313" key="2">
    <source>
        <dbReference type="Proteomes" id="UP000016662"/>
    </source>
</evidence>